<reference evidence="1 2" key="1">
    <citation type="journal article" date="2012" name="Genome Biol.">
        <title>Genome and low-iron response of an oceanic diatom adapted to chronic iron limitation.</title>
        <authorList>
            <person name="Lommer M."/>
            <person name="Specht M."/>
            <person name="Roy A.S."/>
            <person name="Kraemer L."/>
            <person name="Andreson R."/>
            <person name="Gutowska M.A."/>
            <person name="Wolf J."/>
            <person name="Bergner S.V."/>
            <person name="Schilhabel M.B."/>
            <person name="Klostermeier U.C."/>
            <person name="Beiko R.G."/>
            <person name="Rosenstiel P."/>
            <person name="Hippler M."/>
            <person name="Laroche J."/>
        </authorList>
    </citation>
    <scope>NUCLEOTIDE SEQUENCE [LARGE SCALE GENOMIC DNA]</scope>
    <source>
        <strain evidence="1 2">CCMP1005</strain>
    </source>
</reference>
<dbReference type="Proteomes" id="UP000266841">
    <property type="component" value="Unassembled WGS sequence"/>
</dbReference>
<dbReference type="AlphaFoldDB" id="K0R6W4"/>
<organism evidence="1 2">
    <name type="scientific">Thalassiosira oceanica</name>
    <name type="common">Marine diatom</name>
    <dbReference type="NCBI Taxonomy" id="159749"/>
    <lineage>
        <taxon>Eukaryota</taxon>
        <taxon>Sar</taxon>
        <taxon>Stramenopiles</taxon>
        <taxon>Ochrophyta</taxon>
        <taxon>Bacillariophyta</taxon>
        <taxon>Coscinodiscophyceae</taxon>
        <taxon>Thalassiosirophycidae</taxon>
        <taxon>Thalassiosirales</taxon>
        <taxon>Thalassiosiraceae</taxon>
        <taxon>Thalassiosira</taxon>
    </lineage>
</organism>
<name>K0R6W4_THAOC</name>
<accession>K0R6W4</accession>
<evidence type="ECO:0000313" key="2">
    <source>
        <dbReference type="Proteomes" id="UP000266841"/>
    </source>
</evidence>
<feature type="non-terminal residue" evidence="1">
    <location>
        <position position="58"/>
    </location>
</feature>
<keyword evidence="2" id="KW-1185">Reference proteome</keyword>
<dbReference type="EMBL" id="AGNL01049687">
    <property type="protein sequence ID" value="EJK44431.1"/>
    <property type="molecule type" value="Genomic_DNA"/>
</dbReference>
<gene>
    <name evidence="1" type="ORF">THAOC_37028</name>
</gene>
<protein>
    <submittedName>
        <fullName evidence="1">Uncharacterized protein</fullName>
    </submittedName>
</protein>
<proteinExistence type="predicted"/>
<sequence>MSLASQREVKTFVGCNSRYGNNNAQITPADRRAKQVCQAYLLKTKKLDDKFAPEIVGD</sequence>
<comment type="caution">
    <text evidence="1">The sequence shown here is derived from an EMBL/GenBank/DDBJ whole genome shotgun (WGS) entry which is preliminary data.</text>
</comment>
<evidence type="ECO:0000313" key="1">
    <source>
        <dbReference type="EMBL" id="EJK44431.1"/>
    </source>
</evidence>